<evidence type="ECO:0000313" key="2">
    <source>
        <dbReference type="Proteomes" id="UP000286716"/>
    </source>
</evidence>
<dbReference type="GO" id="GO:0016874">
    <property type="term" value="F:ligase activity"/>
    <property type="evidence" value="ECO:0007669"/>
    <property type="project" value="UniProtKB-KW"/>
</dbReference>
<dbReference type="Gene3D" id="3.90.1140.10">
    <property type="entry name" value="Cyclic phosphodiesterase"/>
    <property type="match status" value="1"/>
</dbReference>
<organism evidence="1 2">
    <name type="scientific">Amycolatopsis balhimycina DSM 5908</name>
    <dbReference type="NCBI Taxonomy" id="1081091"/>
    <lineage>
        <taxon>Bacteria</taxon>
        <taxon>Bacillati</taxon>
        <taxon>Actinomycetota</taxon>
        <taxon>Actinomycetes</taxon>
        <taxon>Pseudonocardiales</taxon>
        <taxon>Pseudonocardiaceae</taxon>
        <taxon>Amycolatopsis</taxon>
    </lineage>
</organism>
<sequence>MGNLAGATETALIVPVPAADAVVGAYRQALDHAAVWGVPAHVTIIYPFLPPDKITEAVIGELRDLLAPAGSFPCVFSRVSWFAQDVVWLAPDPAEPFRALTRLVWSRFPECPPYGGAHPEVIPHLTVGSTRRGELSALRRAAADVRGQLPVRADVDRVRLIAGTMGVRSWRTVAEFALAGA</sequence>
<keyword evidence="2" id="KW-1185">Reference proteome</keyword>
<reference evidence="1 2" key="1">
    <citation type="submission" date="2018-05" db="EMBL/GenBank/DDBJ databases">
        <title>Evolution of GPA BGCs.</title>
        <authorList>
            <person name="Waglechner N."/>
            <person name="Wright G.D."/>
        </authorList>
    </citation>
    <scope>NUCLEOTIDE SEQUENCE [LARGE SCALE GENOMIC DNA]</scope>
    <source>
        <strain evidence="1 2">DSM 5908</strain>
    </source>
</reference>
<dbReference type="EMBL" id="QHHU01000039">
    <property type="protein sequence ID" value="RSM40595.1"/>
    <property type="molecule type" value="Genomic_DNA"/>
</dbReference>
<dbReference type="InterPro" id="IPR009097">
    <property type="entry name" value="Cyclic_Pdiesterase"/>
</dbReference>
<evidence type="ECO:0000313" key="1">
    <source>
        <dbReference type="EMBL" id="RSM40595.1"/>
    </source>
</evidence>
<comment type="caution">
    <text evidence="1">The sequence shown here is derived from an EMBL/GenBank/DDBJ whole genome shotgun (WGS) entry which is preliminary data.</text>
</comment>
<dbReference type="Pfam" id="PF13563">
    <property type="entry name" value="2_5_RNA_ligase2"/>
    <property type="match status" value="1"/>
</dbReference>
<gene>
    <name evidence="1" type="ORF">DMA12_26720</name>
</gene>
<proteinExistence type="predicted"/>
<accession>A0A428WBU5</accession>
<protein>
    <submittedName>
        <fullName evidence="1">2'-5' RNA ligase family protein</fullName>
    </submittedName>
</protein>
<name>A0A428WBU5_AMYBA</name>
<dbReference type="SUPFAM" id="SSF55144">
    <property type="entry name" value="LigT-like"/>
    <property type="match status" value="1"/>
</dbReference>
<keyword evidence="1" id="KW-0436">Ligase</keyword>
<dbReference type="Proteomes" id="UP000286716">
    <property type="component" value="Unassembled WGS sequence"/>
</dbReference>
<dbReference type="OrthoDB" id="2082235at2"/>
<dbReference type="AlphaFoldDB" id="A0A428WBU5"/>